<feature type="domain" description="JmjC" evidence="1">
    <location>
        <begin position="235"/>
        <end position="390"/>
    </location>
</feature>
<dbReference type="InterPro" id="IPR003347">
    <property type="entry name" value="JmjC_dom"/>
</dbReference>
<gene>
    <name evidence="2" type="ORF">MGAL_10B043240</name>
</gene>
<dbReference type="Proteomes" id="UP000596742">
    <property type="component" value="Unassembled WGS sequence"/>
</dbReference>
<dbReference type="Pfam" id="PF13621">
    <property type="entry name" value="Cupin_8"/>
    <property type="match status" value="2"/>
</dbReference>
<evidence type="ECO:0000313" key="2">
    <source>
        <dbReference type="EMBL" id="VDI57844.1"/>
    </source>
</evidence>
<keyword evidence="2" id="KW-0560">Oxidoreductase</keyword>
<comment type="caution">
    <text evidence="2">The sequence shown here is derived from an EMBL/GenBank/DDBJ whole genome shotgun (WGS) entry which is preliminary data.</text>
</comment>
<dbReference type="Gene3D" id="1.10.287.1010">
    <property type="entry name" value="Clavaminate synthase-like"/>
    <property type="match status" value="1"/>
</dbReference>
<dbReference type="PANTHER" id="PTHR12461:SF105">
    <property type="entry name" value="HYPOXIA-INDUCIBLE FACTOR 1-ALPHA INHIBITOR"/>
    <property type="match status" value="1"/>
</dbReference>
<organism evidence="2 3">
    <name type="scientific">Mytilus galloprovincialis</name>
    <name type="common">Mediterranean mussel</name>
    <dbReference type="NCBI Taxonomy" id="29158"/>
    <lineage>
        <taxon>Eukaryota</taxon>
        <taxon>Metazoa</taxon>
        <taxon>Spiralia</taxon>
        <taxon>Lophotrochozoa</taxon>
        <taxon>Mollusca</taxon>
        <taxon>Bivalvia</taxon>
        <taxon>Autobranchia</taxon>
        <taxon>Pteriomorphia</taxon>
        <taxon>Mytilida</taxon>
        <taxon>Mytiloidea</taxon>
        <taxon>Mytilidae</taxon>
        <taxon>Mytilinae</taxon>
        <taxon>Mytilus</taxon>
    </lineage>
</organism>
<dbReference type="PROSITE" id="PS51184">
    <property type="entry name" value="JMJC"/>
    <property type="match status" value="2"/>
</dbReference>
<dbReference type="SUPFAM" id="SSF51197">
    <property type="entry name" value="Clavaminate synthase-like"/>
    <property type="match status" value="2"/>
</dbReference>
<name>A0A8B6G2T8_MYTGA</name>
<keyword evidence="3" id="KW-1185">Reference proteome</keyword>
<reference evidence="2" key="1">
    <citation type="submission" date="2018-11" db="EMBL/GenBank/DDBJ databases">
        <authorList>
            <person name="Alioto T."/>
            <person name="Alioto T."/>
        </authorList>
    </citation>
    <scope>NUCLEOTIDE SEQUENCE</scope>
</reference>
<dbReference type="InterPro" id="IPR027452">
    <property type="entry name" value="FIH-1_dom_II"/>
</dbReference>
<dbReference type="PANTHER" id="PTHR12461">
    <property type="entry name" value="HYPOXIA-INDUCIBLE FACTOR 1 ALPHA INHIBITOR-RELATED"/>
    <property type="match status" value="1"/>
</dbReference>
<dbReference type="Gene3D" id="2.60.120.10">
    <property type="entry name" value="Jelly Rolls"/>
    <property type="match status" value="2"/>
</dbReference>
<dbReference type="AlphaFoldDB" id="A0A8B6G2T8"/>
<feature type="domain" description="JmjC" evidence="1">
    <location>
        <begin position="1"/>
        <end position="115"/>
    </location>
</feature>
<accession>A0A8B6G2T8</accession>
<dbReference type="InterPro" id="IPR041667">
    <property type="entry name" value="Cupin_8"/>
</dbReference>
<evidence type="ECO:0000313" key="3">
    <source>
        <dbReference type="Proteomes" id="UP000596742"/>
    </source>
</evidence>
<dbReference type="SMART" id="SM00558">
    <property type="entry name" value="JmjC"/>
    <property type="match status" value="1"/>
</dbReference>
<dbReference type="GO" id="GO:0036139">
    <property type="term" value="F:peptidyl-histidine dioxygenase activity"/>
    <property type="evidence" value="ECO:0007669"/>
    <property type="project" value="TreeGrafter"/>
</dbReference>
<dbReference type="InterPro" id="IPR014710">
    <property type="entry name" value="RmlC-like_jellyroll"/>
</dbReference>
<dbReference type="GO" id="GO:0071532">
    <property type="term" value="F:ankyrin repeat binding"/>
    <property type="evidence" value="ECO:0007669"/>
    <property type="project" value="TreeGrafter"/>
</dbReference>
<proteinExistence type="predicted"/>
<dbReference type="FunFam" id="2.60.120.10:FF:000042">
    <property type="entry name" value="Hypoxia-inducible factor 1-alpha inhibitor"/>
    <property type="match status" value="1"/>
</dbReference>
<dbReference type="OrthoDB" id="47172at2759"/>
<dbReference type="GO" id="GO:0005737">
    <property type="term" value="C:cytoplasm"/>
    <property type="evidence" value="ECO:0007669"/>
    <property type="project" value="TreeGrafter"/>
</dbReference>
<sequence length="417" mass="48845">MMNKKISLHKYMDIRDLFYFHQKNSQTYIHTLPIIHVTDKVRLILITQILRNFQSFENATGFETIVGPGDVLYIPIYWWHQVESIPNEGHTISVTFWYKGRPTPEKVTYPLNAHQKVAMMRNIEKMIAQALNNPDELPVVIPDVDLVASARHKWNIDYLHDNIGDGKFMTFFSSSKKFKFYDDKKCPNVKSFKKPMEQEELTFDEFVQKINKGKSKGQRCYLQQALNETVGENIVSDLEGFNWNWVTAQQEKNSFGPLRDLMLLIGQEGNITPVHYDEQENFFAQVYGYKRFILFPPEEFPNLYPHPTYHPCDRQSQVDFDNPDFEKFPKFRNATGFETIVGPGDVLYIPILWWHQVESIPNEGHTISVTFWYKGRPPPEKPTYPLNAQIKVAIMRNIEKTIAEALNNPDEVRYPLR</sequence>
<dbReference type="GO" id="GO:0036140">
    <property type="term" value="F:[protein]-asparagine 3-dioxygenase activity"/>
    <property type="evidence" value="ECO:0007669"/>
    <property type="project" value="UniProtKB-EC"/>
</dbReference>
<evidence type="ECO:0000259" key="1">
    <source>
        <dbReference type="PROSITE" id="PS51184"/>
    </source>
</evidence>
<dbReference type="GO" id="GO:0045746">
    <property type="term" value="P:negative regulation of Notch signaling pathway"/>
    <property type="evidence" value="ECO:0007669"/>
    <property type="project" value="TreeGrafter"/>
</dbReference>
<dbReference type="EMBL" id="UYJE01007774">
    <property type="protein sequence ID" value="VDI57844.1"/>
    <property type="molecule type" value="Genomic_DNA"/>
</dbReference>
<protein>
    <submittedName>
        <fullName evidence="2">Hypoxia-inducible factor 1-alpha inhibitor (HIF hydroxylase)</fullName>
        <ecNumber evidence="2">1.14.11.30</ecNumber>
    </submittedName>
</protein>
<dbReference type="EC" id="1.14.11.30" evidence="2"/>
<dbReference type="GO" id="GO:0005634">
    <property type="term" value="C:nucleus"/>
    <property type="evidence" value="ECO:0007669"/>
    <property type="project" value="TreeGrafter"/>
</dbReference>